<dbReference type="OrthoDB" id="9812372at2"/>
<evidence type="ECO:0000256" key="5">
    <source>
        <dbReference type="ARBA" id="ARBA00022989"/>
    </source>
</evidence>
<feature type="transmembrane region" description="Helical" evidence="12">
    <location>
        <begin position="12"/>
        <end position="32"/>
    </location>
</feature>
<keyword evidence="3" id="KW-0997">Cell inner membrane</keyword>
<keyword evidence="4 12" id="KW-0812">Transmembrane</keyword>
<dbReference type="Gene3D" id="1.10.4030.10">
    <property type="entry name" value="Porin chaperone SurA, peptide-binding domain"/>
    <property type="match status" value="1"/>
</dbReference>
<dbReference type="Gene3D" id="3.10.50.40">
    <property type="match status" value="1"/>
</dbReference>
<comment type="caution">
    <text evidence="14">The sequence shown here is derived from an EMBL/GenBank/DDBJ whole genome shotgun (WGS) entry which is preliminary data.</text>
</comment>
<dbReference type="InterPro" id="IPR046357">
    <property type="entry name" value="PPIase_dom_sf"/>
</dbReference>
<gene>
    <name evidence="14" type="ORF">DP923_04045</name>
</gene>
<evidence type="ECO:0000256" key="2">
    <source>
        <dbReference type="ARBA" id="ARBA00022475"/>
    </source>
</evidence>
<evidence type="ECO:0000256" key="9">
    <source>
        <dbReference type="ARBA" id="ARBA00040743"/>
    </source>
</evidence>
<dbReference type="AlphaFoldDB" id="A0A364RIU7"/>
<dbReference type="Pfam" id="PF13616">
    <property type="entry name" value="Rotamase_3"/>
    <property type="match status" value="1"/>
</dbReference>
<evidence type="ECO:0000256" key="6">
    <source>
        <dbReference type="ARBA" id="ARBA00023136"/>
    </source>
</evidence>
<keyword evidence="11 14" id="KW-0413">Isomerase</keyword>
<evidence type="ECO:0000256" key="12">
    <source>
        <dbReference type="SAM" id="Phobius"/>
    </source>
</evidence>
<dbReference type="PROSITE" id="PS50198">
    <property type="entry name" value="PPIC_PPIASE_2"/>
    <property type="match status" value="1"/>
</dbReference>
<keyword evidence="7" id="KW-0143">Chaperone</keyword>
<protein>
    <recommendedName>
        <fullName evidence="9">Periplasmic chaperone PpiD</fullName>
    </recommendedName>
    <alternativeName>
        <fullName evidence="10">Periplasmic folding chaperone</fullName>
    </alternativeName>
</protein>
<reference evidence="14 15" key="1">
    <citation type="submission" date="2018-06" db="EMBL/GenBank/DDBJ databases">
        <authorList>
            <person name="Liu Z.-W."/>
        </authorList>
    </citation>
    <scope>NUCLEOTIDE SEQUENCE [LARGE SCALE GENOMIC DNA]</scope>
    <source>
        <strain evidence="14 15">2b14</strain>
    </source>
</reference>
<organism evidence="14 15">
    <name type="scientific">Pontibacter arcticus</name>
    <dbReference type="NCBI Taxonomy" id="2080288"/>
    <lineage>
        <taxon>Bacteria</taxon>
        <taxon>Pseudomonadati</taxon>
        <taxon>Bacteroidota</taxon>
        <taxon>Cytophagia</taxon>
        <taxon>Cytophagales</taxon>
        <taxon>Hymenobacteraceae</taxon>
        <taxon>Pontibacter</taxon>
    </lineage>
</organism>
<dbReference type="Proteomes" id="UP000251692">
    <property type="component" value="Unassembled WGS sequence"/>
</dbReference>
<feature type="domain" description="PpiC" evidence="13">
    <location>
        <begin position="343"/>
        <end position="444"/>
    </location>
</feature>
<dbReference type="SUPFAM" id="SSF109998">
    <property type="entry name" value="Triger factor/SurA peptide-binding domain-like"/>
    <property type="match status" value="1"/>
</dbReference>
<evidence type="ECO:0000256" key="4">
    <source>
        <dbReference type="ARBA" id="ARBA00022692"/>
    </source>
</evidence>
<dbReference type="InterPro" id="IPR027304">
    <property type="entry name" value="Trigger_fact/SurA_dom_sf"/>
</dbReference>
<evidence type="ECO:0000259" key="13">
    <source>
        <dbReference type="PROSITE" id="PS50198"/>
    </source>
</evidence>
<comment type="subcellular location">
    <subcellularLocation>
        <location evidence="1">Cell inner membrane</location>
        <topology evidence="1">Single-pass type II membrane protein</topology>
        <orientation evidence="1">Periplasmic side</orientation>
    </subcellularLocation>
</comment>
<dbReference type="InterPro" id="IPR000297">
    <property type="entry name" value="PPIase_PpiC"/>
</dbReference>
<name>A0A364RIU7_9BACT</name>
<dbReference type="InterPro" id="IPR052029">
    <property type="entry name" value="PpiD_chaperone"/>
</dbReference>
<evidence type="ECO:0000256" key="11">
    <source>
        <dbReference type="PROSITE-ProRule" id="PRU00278"/>
    </source>
</evidence>
<dbReference type="SUPFAM" id="SSF54534">
    <property type="entry name" value="FKBP-like"/>
    <property type="match status" value="1"/>
</dbReference>
<evidence type="ECO:0000313" key="15">
    <source>
        <dbReference type="Proteomes" id="UP000251692"/>
    </source>
</evidence>
<dbReference type="GO" id="GO:0003755">
    <property type="term" value="F:peptidyl-prolyl cis-trans isomerase activity"/>
    <property type="evidence" value="ECO:0007669"/>
    <property type="project" value="UniProtKB-KW"/>
</dbReference>
<keyword evidence="2" id="KW-1003">Cell membrane</keyword>
<keyword evidence="15" id="KW-1185">Reference proteome</keyword>
<evidence type="ECO:0000256" key="7">
    <source>
        <dbReference type="ARBA" id="ARBA00023186"/>
    </source>
</evidence>
<reference evidence="14 15" key="2">
    <citation type="submission" date="2018-07" db="EMBL/GenBank/DDBJ databases">
        <title>Pontibacter sp. 2b14 genomic sequence and assembly.</title>
        <authorList>
            <person name="Du Z.-J."/>
        </authorList>
    </citation>
    <scope>NUCLEOTIDE SEQUENCE [LARGE SCALE GENOMIC DNA]</scope>
    <source>
        <strain evidence="14 15">2b14</strain>
    </source>
</reference>
<keyword evidence="11" id="KW-0697">Rotamase</keyword>
<dbReference type="PANTHER" id="PTHR47529">
    <property type="entry name" value="PEPTIDYL-PROLYL CIS-TRANS ISOMERASE D"/>
    <property type="match status" value="1"/>
</dbReference>
<dbReference type="PANTHER" id="PTHR47529:SF1">
    <property type="entry name" value="PERIPLASMIC CHAPERONE PPID"/>
    <property type="match status" value="1"/>
</dbReference>
<accession>A0A364RIU7</accession>
<evidence type="ECO:0000256" key="8">
    <source>
        <dbReference type="ARBA" id="ARBA00038408"/>
    </source>
</evidence>
<evidence type="ECO:0000256" key="10">
    <source>
        <dbReference type="ARBA" id="ARBA00042775"/>
    </source>
</evidence>
<proteinExistence type="inferred from homology"/>
<keyword evidence="5 12" id="KW-1133">Transmembrane helix</keyword>
<sequence length="703" mass="76100">MALINKIREKSGWAVGVIAIGLGVFIVGGDLIGPNSKLLGNDANIVGEIAGEEVDYQEFDAVFQQAKSNYENQIGRAANESEMAMIREQAWNQLIIQIALQKEYDRLGIKVTDEELADMVQGNNIHPAVQQAFTNPQTGQFDRNQVLQYLQNLDQMGPEARPMWTNFEQGILTARVQSKYANLLNKSTYVTTAEAKSFYDAQNATASMKVLYVPYFTLADSAIKVTDAQLKDYLEKNKELYKVEEGRSIEYVTIPVSASKEDSTYYQQETATLAKQFASATNDSAFVNANSDAPYNGSYSTPGEVPERLRGMMPLEEGKVYGPYTENGAVALYKVIDVKEDGASAARASHILIKPENDTPEAKATAKAKAEGILAQIKGGADFAQLATQHGSDGTASVGGDLGWFKEGQMVASFDKAIFGAASTGLLPNLVETEYGFHIVKITAPKTKKSYKIAAVQRAVEASESTRDAAYSVADELSGTSGNLEEFKAAVAKNKSLAKEEAKNIGKNNILVNNLNNARELVRWAYAKDTDVGSVSPVFEIDNQFVVAVLTGKREKGYATIEDNKEELTAAVRNEIKAEQIIQKLKGASGSLEQMAAKYGPDAIIRTADNVTLASGVIPGVGMEPVAVGKAFGLKPGARTAPFEGQSGVTVVELTSLNKAPVTSDLKSIKEQMLTTRASKTENNAFEAIKAKADIKDNRVKFF</sequence>
<evidence type="ECO:0000256" key="1">
    <source>
        <dbReference type="ARBA" id="ARBA00004382"/>
    </source>
</evidence>
<dbReference type="RefSeq" id="WP_112304503.1">
    <property type="nucleotide sequence ID" value="NZ_QMDV01000001.1"/>
</dbReference>
<comment type="similarity">
    <text evidence="8">Belongs to the PpiD chaperone family.</text>
</comment>
<evidence type="ECO:0000313" key="14">
    <source>
        <dbReference type="EMBL" id="RAU84222.1"/>
    </source>
</evidence>
<dbReference type="EMBL" id="QMDV01000001">
    <property type="protein sequence ID" value="RAU84222.1"/>
    <property type="molecule type" value="Genomic_DNA"/>
</dbReference>
<keyword evidence="6 12" id="KW-0472">Membrane</keyword>
<dbReference type="GO" id="GO:0005886">
    <property type="term" value="C:plasma membrane"/>
    <property type="evidence" value="ECO:0007669"/>
    <property type="project" value="UniProtKB-SubCell"/>
</dbReference>
<dbReference type="Pfam" id="PF13623">
    <property type="entry name" value="SurA_N_2"/>
    <property type="match status" value="1"/>
</dbReference>
<evidence type="ECO:0000256" key="3">
    <source>
        <dbReference type="ARBA" id="ARBA00022519"/>
    </source>
</evidence>